<gene>
    <name evidence="1" type="ORF">UFOPK3472_03403</name>
</gene>
<dbReference type="EMBL" id="CAFBLX010000333">
    <property type="protein sequence ID" value="CAB4917609.1"/>
    <property type="molecule type" value="Genomic_DNA"/>
</dbReference>
<proteinExistence type="predicted"/>
<reference evidence="1" key="1">
    <citation type="submission" date="2020-05" db="EMBL/GenBank/DDBJ databases">
        <authorList>
            <person name="Chiriac C."/>
            <person name="Salcher M."/>
            <person name="Ghai R."/>
            <person name="Kavagutti S V."/>
        </authorList>
    </citation>
    <scope>NUCLEOTIDE SEQUENCE</scope>
</reference>
<protein>
    <submittedName>
        <fullName evidence="1">Unannotated protein</fullName>
    </submittedName>
</protein>
<organism evidence="1">
    <name type="scientific">freshwater metagenome</name>
    <dbReference type="NCBI Taxonomy" id="449393"/>
    <lineage>
        <taxon>unclassified sequences</taxon>
        <taxon>metagenomes</taxon>
        <taxon>ecological metagenomes</taxon>
    </lineage>
</organism>
<name>A0A6J7HPT4_9ZZZZ</name>
<accession>A0A6J7HPT4</accession>
<dbReference type="AlphaFoldDB" id="A0A6J7HPT4"/>
<evidence type="ECO:0000313" key="1">
    <source>
        <dbReference type="EMBL" id="CAB4917609.1"/>
    </source>
</evidence>
<sequence>MNFQCRTRRRDGRAHLQHVCTEDLLLTGDEVVGVVLHEGRTALQSLGHHLHAAQQHRRLPVALAAEAVTVGHQSLHRQSRQLTQPAEVLEVGGERLEPAVGEELPHSRFDACAVAEGVVTIPVLVEARCDVVERPILVDEFRDGRLADAVDNVHEIVDAVGVHGDAEAQLCLYLVALGDRDVAHVVAEAGQFQRTQFGPAECRARPLLRPRPYRRIVDVARDGGAQYADPGLDVPELAITVRSLVQIHELHVDRGPGQRHSGLRVQVQQWNIERVQACDPHLGRRESVHPGDDADAVLGGVGLAHAPQDRGRVEQHRLPDDGYRQCAVEFVCDLP</sequence>